<sequence>MEVDVPEISAGIIGLHPDTGQEAVLADSSSDENTLENLEASIRRVAESVKSDLGDVAEAWHPRLAVRVWSREGLRPCLNLSADTIRLIASISACLDFAPNQRNEYEDGAHGQDEPVLGNESQSPELVVLFIGDSPETGSESVIAKVVCQHYSLESLQACISESVALAQIELGVEASLWNPQVGVRLSSDRAISPALCISAGLVQQIASCGASLDFDPYV</sequence>
<gene>
    <name evidence="1" type="ORF">PDM29_02785</name>
</gene>
<proteinExistence type="predicted"/>
<organism evidence="1 2">
    <name type="scientific">Stenotrophomonas oahuensis</name>
    <dbReference type="NCBI Taxonomy" id="3003271"/>
    <lineage>
        <taxon>Bacteria</taxon>
        <taxon>Pseudomonadati</taxon>
        <taxon>Pseudomonadota</taxon>
        <taxon>Gammaproteobacteria</taxon>
        <taxon>Lysobacterales</taxon>
        <taxon>Lysobacteraceae</taxon>
        <taxon>Stenotrophomonas</taxon>
    </lineage>
</organism>
<evidence type="ECO:0000313" key="1">
    <source>
        <dbReference type="EMBL" id="WNH53219.1"/>
    </source>
</evidence>
<reference evidence="1 2" key="1">
    <citation type="submission" date="2022-12" db="EMBL/GenBank/DDBJ databases">
        <title>Two new species, Stenotrophomonas aracearum and Stenotrophomonas oahuensis, isolated from Anthurium (Araceae family) in Hawaii.</title>
        <authorList>
            <person name="Chunag S.C."/>
            <person name="Dobhal S."/>
            <person name="Alvarez A."/>
            <person name="Arif M."/>
        </authorList>
    </citation>
    <scope>NUCLEOTIDE SEQUENCE [LARGE SCALE GENOMIC DNA]</scope>
    <source>
        <strain evidence="1 2">A5586</strain>
    </source>
</reference>
<protein>
    <recommendedName>
        <fullName evidence="3">Phosphopyruvate hydratase</fullName>
    </recommendedName>
</protein>
<dbReference type="RefSeq" id="WP_311192380.1">
    <property type="nucleotide sequence ID" value="NZ_CP115541.1"/>
</dbReference>
<evidence type="ECO:0008006" key="3">
    <source>
        <dbReference type="Google" id="ProtNLM"/>
    </source>
</evidence>
<dbReference type="EMBL" id="CP115541">
    <property type="protein sequence ID" value="WNH53219.1"/>
    <property type="molecule type" value="Genomic_DNA"/>
</dbReference>
<dbReference type="Proteomes" id="UP001302072">
    <property type="component" value="Chromosome"/>
</dbReference>
<name>A0ABY9YSR2_9GAMM</name>
<keyword evidence="2" id="KW-1185">Reference proteome</keyword>
<evidence type="ECO:0000313" key="2">
    <source>
        <dbReference type="Proteomes" id="UP001302072"/>
    </source>
</evidence>
<accession>A0ABY9YSR2</accession>